<dbReference type="PANTHER" id="PTHR34220:SF7">
    <property type="entry name" value="SENSOR HISTIDINE KINASE YPDA"/>
    <property type="match status" value="1"/>
</dbReference>
<feature type="coiled-coil region" evidence="1">
    <location>
        <begin position="170"/>
        <end position="197"/>
    </location>
</feature>
<evidence type="ECO:0000313" key="4">
    <source>
        <dbReference type="EMBL" id="KIC93012.1"/>
    </source>
</evidence>
<feature type="transmembrane region" description="Helical" evidence="2">
    <location>
        <begin position="115"/>
        <end position="136"/>
    </location>
</feature>
<evidence type="ECO:0000313" key="5">
    <source>
        <dbReference type="Proteomes" id="UP000031408"/>
    </source>
</evidence>
<feature type="domain" description="Signal transduction histidine kinase internal region" evidence="3">
    <location>
        <begin position="190"/>
        <end position="267"/>
    </location>
</feature>
<name>A0A0C1KZA8_9BACT</name>
<keyword evidence="2" id="KW-0472">Membrane</keyword>
<keyword evidence="2" id="KW-0812">Transmembrane</keyword>
<dbReference type="Gene3D" id="3.30.565.10">
    <property type="entry name" value="Histidine kinase-like ATPase, C-terminal domain"/>
    <property type="match status" value="1"/>
</dbReference>
<dbReference type="Pfam" id="PF06580">
    <property type="entry name" value="His_kinase"/>
    <property type="match status" value="1"/>
</dbReference>
<dbReference type="STRING" id="1349421.OI18_19875"/>
<dbReference type="EMBL" id="JSVC01000024">
    <property type="protein sequence ID" value="KIC93012.1"/>
    <property type="molecule type" value="Genomic_DNA"/>
</dbReference>
<dbReference type="InterPro" id="IPR036890">
    <property type="entry name" value="HATPase_C_sf"/>
</dbReference>
<dbReference type="OrthoDB" id="9792992at2"/>
<keyword evidence="1" id="KW-0175">Coiled coil</keyword>
<comment type="caution">
    <text evidence="4">The sequence shown here is derived from an EMBL/GenBank/DDBJ whole genome shotgun (WGS) entry which is preliminary data.</text>
</comment>
<gene>
    <name evidence="4" type="ORF">OI18_19875</name>
</gene>
<protein>
    <recommendedName>
        <fullName evidence="3">Signal transduction histidine kinase internal region domain-containing protein</fullName>
    </recommendedName>
</protein>
<dbReference type="RefSeq" id="WP_039143099.1">
    <property type="nucleotide sequence ID" value="NZ_JSVC01000024.1"/>
</dbReference>
<dbReference type="Proteomes" id="UP000031408">
    <property type="component" value="Unassembled WGS sequence"/>
</dbReference>
<dbReference type="InterPro" id="IPR050640">
    <property type="entry name" value="Bact_2-comp_sensor_kinase"/>
</dbReference>
<dbReference type="AlphaFoldDB" id="A0A0C1KZA8"/>
<dbReference type="SUPFAM" id="SSF55874">
    <property type="entry name" value="ATPase domain of HSP90 chaperone/DNA topoisomerase II/histidine kinase"/>
    <property type="match status" value="1"/>
</dbReference>
<evidence type="ECO:0000256" key="1">
    <source>
        <dbReference type="SAM" id="Coils"/>
    </source>
</evidence>
<dbReference type="GO" id="GO:0000155">
    <property type="term" value="F:phosphorelay sensor kinase activity"/>
    <property type="evidence" value="ECO:0007669"/>
    <property type="project" value="InterPro"/>
</dbReference>
<dbReference type="GO" id="GO:0016020">
    <property type="term" value="C:membrane"/>
    <property type="evidence" value="ECO:0007669"/>
    <property type="project" value="InterPro"/>
</dbReference>
<proteinExistence type="predicted"/>
<feature type="transmembrane region" description="Helical" evidence="2">
    <location>
        <begin position="12"/>
        <end position="31"/>
    </location>
</feature>
<accession>A0A0C1KZA8</accession>
<feature type="transmembrane region" description="Helical" evidence="2">
    <location>
        <begin position="148"/>
        <end position="169"/>
    </location>
</feature>
<keyword evidence="2" id="KW-1133">Transmembrane helix</keyword>
<dbReference type="PANTHER" id="PTHR34220">
    <property type="entry name" value="SENSOR HISTIDINE KINASE YPDA"/>
    <property type="match status" value="1"/>
</dbReference>
<evidence type="ECO:0000256" key="2">
    <source>
        <dbReference type="SAM" id="Phobius"/>
    </source>
</evidence>
<keyword evidence="5" id="KW-1185">Reference proteome</keyword>
<evidence type="ECO:0000259" key="3">
    <source>
        <dbReference type="Pfam" id="PF06580"/>
    </source>
</evidence>
<reference evidence="4 5" key="1">
    <citation type="submission" date="2014-11" db="EMBL/GenBank/DDBJ databases">
        <title>Genome sequence of Flavihumibacter solisilvae 3-3.</title>
        <authorList>
            <person name="Zhou G."/>
            <person name="Li M."/>
            <person name="Wang G."/>
        </authorList>
    </citation>
    <scope>NUCLEOTIDE SEQUENCE [LARGE SCALE GENOMIC DNA]</scope>
    <source>
        <strain evidence="4 5">3-3</strain>
    </source>
</reference>
<sequence>MQTTSWYTSKWAIICYHVFAWVVTLFLPHLMRTVLESEEDRPRNERMIHPDKLPHYHNDSAVRFPGPPPRRADRTEPKFFTQAAMAMNLSWIGIFYLNAFALIPALVYRRKVLQYILVQVLLFVSVALLVSLYFYWRMKGIAFRFPMPLLFNIFPFFFVQAGSIAYRFIADKIEADRQKKETENESLRTELSFLRSQISPHFIFNVLNNMVSLARKKSDLLEPSLIRLSGLMRYMLYESDETRVSLGKEMEYLQHYIDLQMLRFGNDVQLDADLREPDAEYSIEPMLLIPFVENAFKHSTGSMYKPQIAIKLRTEKGLLHLHVSNSFLSAAGNNADLETSGIGLTNVRRRLNLLYAHKHELLITESDNVYLVTLQIRLV</sequence>
<organism evidence="4 5">
    <name type="scientific">Flavihumibacter solisilvae</name>
    <dbReference type="NCBI Taxonomy" id="1349421"/>
    <lineage>
        <taxon>Bacteria</taxon>
        <taxon>Pseudomonadati</taxon>
        <taxon>Bacteroidota</taxon>
        <taxon>Chitinophagia</taxon>
        <taxon>Chitinophagales</taxon>
        <taxon>Chitinophagaceae</taxon>
        <taxon>Flavihumibacter</taxon>
    </lineage>
</organism>
<feature type="transmembrane region" description="Helical" evidence="2">
    <location>
        <begin position="89"/>
        <end position="108"/>
    </location>
</feature>
<dbReference type="InterPro" id="IPR010559">
    <property type="entry name" value="Sig_transdc_His_kin_internal"/>
</dbReference>